<comment type="similarity">
    <text evidence="2 5">Belongs to the cyclophilin-type PPIase family.</text>
</comment>
<comment type="caution">
    <text evidence="7">The sequence shown here is derived from an EMBL/GenBank/DDBJ whole genome shotgun (WGS) entry which is preliminary data.</text>
</comment>
<dbReference type="OrthoDB" id="9807797at2"/>
<evidence type="ECO:0000256" key="3">
    <source>
        <dbReference type="ARBA" id="ARBA00023110"/>
    </source>
</evidence>
<dbReference type="PIRSF" id="PIRSF001467">
    <property type="entry name" value="Peptidylpro_ismrse"/>
    <property type="match status" value="1"/>
</dbReference>
<dbReference type="EC" id="5.2.1.8" evidence="5"/>
<evidence type="ECO:0000256" key="5">
    <source>
        <dbReference type="RuleBase" id="RU363019"/>
    </source>
</evidence>
<dbReference type="GO" id="GO:0006457">
    <property type="term" value="P:protein folding"/>
    <property type="evidence" value="ECO:0007669"/>
    <property type="project" value="InterPro"/>
</dbReference>
<evidence type="ECO:0000259" key="6">
    <source>
        <dbReference type="PROSITE" id="PS50072"/>
    </source>
</evidence>
<name>A0A5B6TH94_9BACT</name>
<dbReference type="AlphaFoldDB" id="A0A5B6TH94"/>
<dbReference type="InterPro" id="IPR020892">
    <property type="entry name" value="Cyclophilin-type_PPIase_CS"/>
</dbReference>
<comment type="catalytic activity">
    <reaction evidence="5">
        <text>[protein]-peptidylproline (omega=180) = [protein]-peptidylproline (omega=0)</text>
        <dbReference type="Rhea" id="RHEA:16237"/>
        <dbReference type="Rhea" id="RHEA-COMP:10747"/>
        <dbReference type="Rhea" id="RHEA-COMP:10748"/>
        <dbReference type="ChEBI" id="CHEBI:83833"/>
        <dbReference type="ChEBI" id="CHEBI:83834"/>
        <dbReference type="EC" id="5.2.1.8"/>
    </reaction>
</comment>
<evidence type="ECO:0000256" key="2">
    <source>
        <dbReference type="ARBA" id="ARBA00007365"/>
    </source>
</evidence>
<dbReference type="RefSeq" id="WP_149089020.1">
    <property type="nucleotide sequence ID" value="NZ_VKKY01000001.1"/>
</dbReference>
<feature type="domain" description="PPIase cyclophilin-type" evidence="6">
    <location>
        <begin position="1"/>
        <end position="140"/>
    </location>
</feature>
<dbReference type="InterPro" id="IPR002130">
    <property type="entry name" value="Cyclophilin-type_PPIase_dom"/>
</dbReference>
<dbReference type="InterPro" id="IPR024936">
    <property type="entry name" value="Cyclophilin-type_PPIase"/>
</dbReference>
<dbReference type="PANTHER" id="PTHR45625">
    <property type="entry name" value="PEPTIDYL-PROLYL CIS-TRANS ISOMERASE-RELATED"/>
    <property type="match status" value="1"/>
</dbReference>
<dbReference type="InterPro" id="IPR029000">
    <property type="entry name" value="Cyclophilin-like_dom_sf"/>
</dbReference>
<proteinExistence type="inferred from homology"/>
<dbReference type="PRINTS" id="PR00153">
    <property type="entry name" value="CSAPPISMRASE"/>
</dbReference>
<keyword evidence="3 5" id="KW-0697">Rotamase</keyword>
<gene>
    <name evidence="7" type="ORF">FOA19_01435</name>
</gene>
<evidence type="ECO:0000313" key="7">
    <source>
        <dbReference type="EMBL" id="KAA3439376.1"/>
    </source>
</evidence>
<sequence length="152" mass="16648">MKTAEIHTAKGVMKVEFYDQDAPKTVENFTKLAKEGFYDGLSFHRVLPDFVIQGGCPNSREGSKGMAGTGGPGYKIDCELTGGNQYHDRGVLSMAHAGRNTGGSQFFICHSRNNTAHLDRNHTCFGKVVEGLDVIDDIRQGDRIEKIVVNEA</sequence>
<reference evidence="7 8" key="1">
    <citation type="submission" date="2019-07" db="EMBL/GenBank/DDBJ databases">
        <title>Rufibacter sp. nov., isolated from lake sediment.</title>
        <authorList>
            <person name="Qu J.-H."/>
        </authorList>
    </citation>
    <scope>NUCLEOTIDE SEQUENCE [LARGE SCALE GENOMIC DNA]</scope>
    <source>
        <strain evidence="7 8">NBS58-1</strain>
    </source>
</reference>
<evidence type="ECO:0000313" key="8">
    <source>
        <dbReference type="Proteomes" id="UP000324133"/>
    </source>
</evidence>
<accession>A0A5B6TH94</accession>
<organism evidence="7 8">
    <name type="scientific">Rufibacter hautae</name>
    <dbReference type="NCBI Taxonomy" id="2595005"/>
    <lineage>
        <taxon>Bacteria</taxon>
        <taxon>Pseudomonadati</taxon>
        <taxon>Bacteroidota</taxon>
        <taxon>Cytophagia</taxon>
        <taxon>Cytophagales</taxon>
        <taxon>Hymenobacteraceae</taxon>
        <taxon>Rufibacter</taxon>
    </lineage>
</organism>
<dbReference type="Pfam" id="PF00160">
    <property type="entry name" value="Pro_isomerase"/>
    <property type="match status" value="1"/>
</dbReference>
<keyword evidence="4 5" id="KW-0413">Isomerase</keyword>
<dbReference type="PROSITE" id="PS00170">
    <property type="entry name" value="CSA_PPIASE_1"/>
    <property type="match status" value="1"/>
</dbReference>
<dbReference type="EMBL" id="VKKY01000001">
    <property type="protein sequence ID" value="KAA3439376.1"/>
    <property type="molecule type" value="Genomic_DNA"/>
</dbReference>
<keyword evidence="8" id="KW-1185">Reference proteome</keyword>
<protein>
    <recommendedName>
        <fullName evidence="5">Peptidyl-prolyl cis-trans isomerase</fullName>
        <shortName evidence="5">PPIase</shortName>
        <ecNumber evidence="5">5.2.1.8</ecNumber>
    </recommendedName>
</protein>
<dbReference type="SUPFAM" id="SSF50891">
    <property type="entry name" value="Cyclophilin-like"/>
    <property type="match status" value="1"/>
</dbReference>
<comment type="function">
    <text evidence="1 5">PPIases accelerate the folding of proteins. It catalyzes the cis-trans isomerization of proline imidic peptide bonds in oligopeptides.</text>
</comment>
<dbReference type="GO" id="GO:0003755">
    <property type="term" value="F:peptidyl-prolyl cis-trans isomerase activity"/>
    <property type="evidence" value="ECO:0007669"/>
    <property type="project" value="UniProtKB-UniRule"/>
</dbReference>
<evidence type="ECO:0000256" key="1">
    <source>
        <dbReference type="ARBA" id="ARBA00002388"/>
    </source>
</evidence>
<dbReference type="PANTHER" id="PTHR45625:SF4">
    <property type="entry name" value="PEPTIDYLPROLYL ISOMERASE DOMAIN AND WD REPEAT-CONTAINING PROTEIN 1"/>
    <property type="match status" value="1"/>
</dbReference>
<evidence type="ECO:0000256" key="4">
    <source>
        <dbReference type="ARBA" id="ARBA00023235"/>
    </source>
</evidence>
<dbReference type="InterPro" id="IPR044666">
    <property type="entry name" value="Cyclophilin_A-like"/>
</dbReference>
<dbReference type="Gene3D" id="2.40.100.10">
    <property type="entry name" value="Cyclophilin-like"/>
    <property type="match status" value="1"/>
</dbReference>
<dbReference type="Proteomes" id="UP000324133">
    <property type="component" value="Unassembled WGS sequence"/>
</dbReference>
<dbReference type="CDD" id="cd00317">
    <property type="entry name" value="cyclophilin"/>
    <property type="match status" value="1"/>
</dbReference>
<dbReference type="PROSITE" id="PS50072">
    <property type="entry name" value="CSA_PPIASE_2"/>
    <property type="match status" value="1"/>
</dbReference>